<evidence type="ECO:0000256" key="6">
    <source>
        <dbReference type="ARBA" id="ARBA00022679"/>
    </source>
</evidence>
<dbReference type="InterPro" id="IPR036890">
    <property type="entry name" value="HATPase_C_sf"/>
</dbReference>
<dbReference type="EMBL" id="JAFBDZ010000002">
    <property type="protein sequence ID" value="MBM7585964.1"/>
    <property type="molecule type" value="Genomic_DNA"/>
</dbReference>
<protein>
    <recommendedName>
        <fullName evidence="16">Heme sensor protein HssS</fullName>
        <ecNumber evidence="3">2.7.13.3</ecNumber>
    </recommendedName>
</protein>
<organism evidence="20 21">
    <name type="scientific">Rossellomorea pakistanensis</name>
    <dbReference type="NCBI Taxonomy" id="992288"/>
    <lineage>
        <taxon>Bacteria</taxon>
        <taxon>Bacillati</taxon>
        <taxon>Bacillota</taxon>
        <taxon>Bacilli</taxon>
        <taxon>Bacillales</taxon>
        <taxon>Bacillaceae</taxon>
        <taxon>Rossellomorea</taxon>
    </lineage>
</organism>
<evidence type="ECO:0000256" key="11">
    <source>
        <dbReference type="ARBA" id="ARBA00022989"/>
    </source>
</evidence>
<dbReference type="PANTHER" id="PTHR45528">
    <property type="entry name" value="SENSOR HISTIDINE KINASE CPXA"/>
    <property type="match status" value="1"/>
</dbReference>
<comment type="function">
    <text evidence="15">Member of the two-component regulatory system HssS/HssR involved in intracellular heme homeostasis and tempering of staphylococcal virulence. HssS functions as a heme sensor histidine kinase which is autophosphorylated at a histidine residue and transfers its phosphate group to an aspartate residue of HssR. HssR/HssS activates the expression of hrtAB, an efflux pump, in response to extracellular heme, hemin, hemoglobin or blood.</text>
</comment>
<evidence type="ECO:0000256" key="14">
    <source>
        <dbReference type="ARBA" id="ARBA00023136"/>
    </source>
</evidence>
<dbReference type="InterPro" id="IPR050398">
    <property type="entry name" value="HssS/ArlS-like"/>
</dbReference>
<dbReference type="Gene3D" id="1.10.287.130">
    <property type="match status" value="1"/>
</dbReference>
<dbReference type="SMART" id="SM00387">
    <property type="entry name" value="HATPase_c"/>
    <property type="match status" value="1"/>
</dbReference>
<dbReference type="InterPro" id="IPR003660">
    <property type="entry name" value="HAMP_dom"/>
</dbReference>
<dbReference type="Pfam" id="PF00672">
    <property type="entry name" value="HAMP"/>
    <property type="match status" value="1"/>
</dbReference>
<keyword evidence="4" id="KW-1003">Cell membrane</keyword>
<feature type="domain" description="Histidine kinase" evidence="18">
    <location>
        <begin position="245"/>
        <end position="457"/>
    </location>
</feature>
<evidence type="ECO:0000256" key="8">
    <source>
        <dbReference type="ARBA" id="ARBA00022741"/>
    </source>
</evidence>
<evidence type="ECO:0000256" key="5">
    <source>
        <dbReference type="ARBA" id="ARBA00022553"/>
    </source>
</evidence>
<name>A0ABS2NDZ0_9BACI</name>
<keyword evidence="5" id="KW-0597">Phosphoprotein</keyword>
<evidence type="ECO:0000256" key="13">
    <source>
        <dbReference type="ARBA" id="ARBA00023026"/>
    </source>
</evidence>
<dbReference type="InterPro" id="IPR004358">
    <property type="entry name" value="Sig_transdc_His_kin-like_C"/>
</dbReference>
<evidence type="ECO:0000256" key="9">
    <source>
        <dbReference type="ARBA" id="ARBA00022777"/>
    </source>
</evidence>
<keyword evidence="13" id="KW-0843">Virulence</keyword>
<evidence type="ECO:0000256" key="3">
    <source>
        <dbReference type="ARBA" id="ARBA00012438"/>
    </source>
</evidence>
<keyword evidence="10" id="KW-0067">ATP-binding</keyword>
<feature type="transmembrane region" description="Helical" evidence="17">
    <location>
        <begin position="163"/>
        <end position="188"/>
    </location>
</feature>
<evidence type="ECO:0000256" key="17">
    <source>
        <dbReference type="SAM" id="Phobius"/>
    </source>
</evidence>
<keyword evidence="14 17" id="KW-0472">Membrane</keyword>
<feature type="transmembrane region" description="Helical" evidence="17">
    <location>
        <begin position="6"/>
        <end position="31"/>
    </location>
</feature>
<evidence type="ECO:0000256" key="2">
    <source>
        <dbReference type="ARBA" id="ARBA00004651"/>
    </source>
</evidence>
<dbReference type="GO" id="GO:0016301">
    <property type="term" value="F:kinase activity"/>
    <property type="evidence" value="ECO:0007669"/>
    <property type="project" value="UniProtKB-KW"/>
</dbReference>
<dbReference type="SUPFAM" id="SSF47384">
    <property type="entry name" value="Homodimeric domain of signal transducing histidine kinase"/>
    <property type="match status" value="1"/>
</dbReference>
<evidence type="ECO:0000256" key="15">
    <source>
        <dbReference type="ARBA" id="ARBA00037219"/>
    </source>
</evidence>
<accession>A0ABS2NDZ0</accession>
<reference evidence="20 21" key="1">
    <citation type="submission" date="2021-01" db="EMBL/GenBank/DDBJ databases">
        <title>Genomic Encyclopedia of Type Strains, Phase IV (KMG-IV): sequencing the most valuable type-strain genomes for metagenomic binning, comparative biology and taxonomic classification.</title>
        <authorList>
            <person name="Goeker M."/>
        </authorList>
    </citation>
    <scope>NUCLEOTIDE SEQUENCE [LARGE SCALE GENOMIC DNA]</scope>
    <source>
        <strain evidence="20 21">DSM 24834</strain>
    </source>
</reference>
<dbReference type="Pfam" id="PF02518">
    <property type="entry name" value="HATPase_c"/>
    <property type="match status" value="1"/>
</dbReference>
<keyword evidence="12" id="KW-0902">Two-component regulatory system</keyword>
<dbReference type="Pfam" id="PF00512">
    <property type="entry name" value="HisKA"/>
    <property type="match status" value="1"/>
</dbReference>
<dbReference type="SMART" id="SM00388">
    <property type="entry name" value="HisKA"/>
    <property type="match status" value="1"/>
</dbReference>
<dbReference type="SMART" id="SM00304">
    <property type="entry name" value="HAMP"/>
    <property type="match status" value="1"/>
</dbReference>
<dbReference type="InterPro" id="IPR005467">
    <property type="entry name" value="His_kinase_dom"/>
</dbReference>
<evidence type="ECO:0000256" key="7">
    <source>
        <dbReference type="ARBA" id="ARBA00022692"/>
    </source>
</evidence>
<evidence type="ECO:0000256" key="10">
    <source>
        <dbReference type="ARBA" id="ARBA00022840"/>
    </source>
</evidence>
<dbReference type="Proteomes" id="UP001646157">
    <property type="component" value="Unassembled WGS sequence"/>
</dbReference>
<evidence type="ECO:0000256" key="4">
    <source>
        <dbReference type="ARBA" id="ARBA00022475"/>
    </source>
</evidence>
<keyword evidence="11 17" id="KW-1133">Transmembrane helix</keyword>
<evidence type="ECO:0000259" key="18">
    <source>
        <dbReference type="PROSITE" id="PS50109"/>
    </source>
</evidence>
<dbReference type="PROSITE" id="PS50885">
    <property type="entry name" value="HAMP"/>
    <property type="match status" value="1"/>
</dbReference>
<evidence type="ECO:0000313" key="21">
    <source>
        <dbReference type="Proteomes" id="UP001646157"/>
    </source>
</evidence>
<gene>
    <name evidence="20" type="ORF">JOC86_002506</name>
</gene>
<dbReference type="RefSeq" id="WP_205172911.1">
    <property type="nucleotide sequence ID" value="NZ_JAFBDZ010000002.1"/>
</dbReference>
<keyword evidence="9 20" id="KW-0418">Kinase</keyword>
<dbReference type="CDD" id="cd06225">
    <property type="entry name" value="HAMP"/>
    <property type="match status" value="1"/>
</dbReference>
<dbReference type="InterPro" id="IPR036097">
    <property type="entry name" value="HisK_dim/P_sf"/>
</dbReference>
<dbReference type="PROSITE" id="PS50109">
    <property type="entry name" value="HIS_KIN"/>
    <property type="match status" value="1"/>
</dbReference>
<sequence length="457" mass="52113">MKSLYFKFAVTTISIMLLSGLISFLLSNFYYQINLKQKNDEKITNFALEVSEYINYHNEIDLTKYLEHIGLLGYQIYIVDEQGESRFFGATYRDKNLSSTTVQKVLNGETYHGINHFPHTLFVTGFFANELKNTVGVPFESEGKDYALFIRPDIKLFFNEMHLLFAFMLVLTIALSIVLVLVITKYLIRPISKLNSATKDIANGNFSISLDINRKDEIGDLAASFDDMTKKLAKVEEMRKELISNLSHDIQSPLSNMRGYVNLLDAPSAKERSRYIDILNSEMNRLSSLTKQMLLLSTIESKKEIMEVKEFNLGGQLKKVINQYQWQLSEKGIMVSYSSYNVMIKGDPSLLYTVWENLLTNAIKYNHEFGEIEISIEEDTSSVLVSMKDTGIGLEPNQLKRIYDRFYRADHSRTRSVDGTGLGLSIVQSVIEMHNGEIQVESTKGEGTVFNVSLPKL</sequence>
<keyword evidence="6" id="KW-0808">Transferase</keyword>
<evidence type="ECO:0000259" key="19">
    <source>
        <dbReference type="PROSITE" id="PS50885"/>
    </source>
</evidence>
<dbReference type="SUPFAM" id="SSF158472">
    <property type="entry name" value="HAMP domain-like"/>
    <property type="match status" value="1"/>
</dbReference>
<dbReference type="InterPro" id="IPR003661">
    <property type="entry name" value="HisK_dim/P_dom"/>
</dbReference>
<dbReference type="InterPro" id="IPR003594">
    <property type="entry name" value="HATPase_dom"/>
</dbReference>
<evidence type="ECO:0000256" key="16">
    <source>
        <dbReference type="ARBA" id="ARBA00040841"/>
    </source>
</evidence>
<keyword evidence="7 17" id="KW-0812">Transmembrane</keyword>
<comment type="catalytic activity">
    <reaction evidence="1">
        <text>ATP + protein L-histidine = ADP + protein N-phospho-L-histidine.</text>
        <dbReference type="EC" id="2.7.13.3"/>
    </reaction>
</comment>
<dbReference type="CDD" id="cd00082">
    <property type="entry name" value="HisKA"/>
    <property type="match status" value="1"/>
</dbReference>
<evidence type="ECO:0000256" key="1">
    <source>
        <dbReference type="ARBA" id="ARBA00000085"/>
    </source>
</evidence>
<dbReference type="PANTHER" id="PTHR45528:SF11">
    <property type="entry name" value="HISTIDINE KINASE"/>
    <property type="match status" value="1"/>
</dbReference>
<comment type="caution">
    <text evidence="20">The sequence shown here is derived from an EMBL/GenBank/DDBJ whole genome shotgun (WGS) entry which is preliminary data.</text>
</comment>
<evidence type="ECO:0000313" key="20">
    <source>
        <dbReference type="EMBL" id="MBM7585964.1"/>
    </source>
</evidence>
<dbReference type="PRINTS" id="PR00344">
    <property type="entry name" value="BCTRLSENSOR"/>
</dbReference>
<proteinExistence type="predicted"/>
<evidence type="ECO:0000256" key="12">
    <source>
        <dbReference type="ARBA" id="ARBA00023012"/>
    </source>
</evidence>
<keyword evidence="21" id="KW-1185">Reference proteome</keyword>
<keyword evidence="8" id="KW-0547">Nucleotide-binding</keyword>
<dbReference type="EC" id="2.7.13.3" evidence="3"/>
<dbReference type="Gene3D" id="6.10.340.10">
    <property type="match status" value="1"/>
</dbReference>
<dbReference type="SUPFAM" id="SSF55874">
    <property type="entry name" value="ATPase domain of HSP90 chaperone/DNA topoisomerase II/histidine kinase"/>
    <property type="match status" value="1"/>
</dbReference>
<comment type="subcellular location">
    <subcellularLocation>
        <location evidence="2">Cell membrane</location>
        <topology evidence="2">Multi-pass membrane protein</topology>
    </subcellularLocation>
</comment>
<dbReference type="Gene3D" id="3.30.565.10">
    <property type="entry name" value="Histidine kinase-like ATPase, C-terminal domain"/>
    <property type="match status" value="1"/>
</dbReference>
<feature type="domain" description="HAMP" evidence="19">
    <location>
        <begin position="185"/>
        <end position="237"/>
    </location>
</feature>